<dbReference type="EMBL" id="CAJPWZ010002203">
    <property type="protein sequence ID" value="CAG2233285.1"/>
    <property type="molecule type" value="Genomic_DNA"/>
</dbReference>
<dbReference type="Pfam" id="PF03372">
    <property type="entry name" value="Exo_endo_phos"/>
    <property type="match status" value="1"/>
</dbReference>
<feature type="domain" description="Endonuclease/exonuclease/phosphatase" evidence="2">
    <location>
        <begin position="120"/>
        <end position="346"/>
    </location>
</feature>
<name>A0A8S3TUA3_MYTED</name>
<dbReference type="InterPro" id="IPR005135">
    <property type="entry name" value="Endo/exonuclease/phosphatase"/>
</dbReference>
<comment type="caution">
    <text evidence="3">The sequence shown here is derived from an EMBL/GenBank/DDBJ whole genome shotgun (WGS) entry which is preliminary data.</text>
</comment>
<dbReference type="OrthoDB" id="7476844at2759"/>
<dbReference type="Gene3D" id="3.60.10.10">
    <property type="entry name" value="Endonuclease/exonuclease/phosphatase"/>
    <property type="match status" value="1"/>
</dbReference>
<gene>
    <name evidence="3" type="ORF">MEDL_45937</name>
</gene>
<evidence type="ECO:0000256" key="1">
    <source>
        <dbReference type="SAM" id="MobiDB-lite"/>
    </source>
</evidence>
<dbReference type="SUPFAM" id="SSF56219">
    <property type="entry name" value="DNase I-like"/>
    <property type="match status" value="1"/>
</dbReference>
<reference evidence="3" key="1">
    <citation type="submission" date="2021-03" db="EMBL/GenBank/DDBJ databases">
        <authorList>
            <person name="Bekaert M."/>
        </authorList>
    </citation>
    <scope>NUCLEOTIDE SEQUENCE</scope>
</reference>
<dbReference type="Proteomes" id="UP000683360">
    <property type="component" value="Unassembled WGS sequence"/>
</dbReference>
<protein>
    <recommendedName>
        <fullName evidence="2">Endonuclease/exonuclease/phosphatase domain-containing protein</fullName>
    </recommendedName>
</protein>
<dbReference type="InterPro" id="IPR036691">
    <property type="entry name" value="Endo/exonu/phosph_ase_sf"/>
</dbReference>
<dbReference type="GO" id="GO:0003824">
    <property type="term" value="F:catalytic activity"/>
    <property type="evidence" value="ECO:0007669"/>
    <property type="project" value="InterPro"/>
</dbReference>
<sequence>MPMVNHFGNVRQNDHQKYHQQNKRDFHQIPTFVNQSKVKAPESMTLPNLEKVKTQQPRVIPTGKYPGELLKNNTHKLKSNCDRPKRNIQTQVKVSKTLTYKVARPSPNHESSAKTEITIGTLNIQNARSNELYLKQVLKRCEILCIQEHWLYSSQKHYLNAVSNMHEVEAKSVDDIIDTSDIISGRGYGGGVATFWRKDIDNAVKYMPDGNERIIVLTVNTKEQPICLINVYMPSGNENCDEKYKDMLAQLEEIIEKYQEKYQIMLCGDLNASLHRDNRSRDMILNQFLINNELEMVNNYPIKPTFYNQNKISKSQIDYFLHKRAEKNIRYTISISDMEPLNVSDHTIVIAKVLGTLNRKTTADNKNS</sequence>
<evidence type="ECO:0000313" key="4">
    <source>
        <dbReference type="Proteomes" id="UP000683360"/>
    </source>
</evidence>
<proteinExistence type="predicted"/>
<evidence type="ECO:0000313" key="3">
    <source>
        <dbReference type="EMBL" id="CAG2233285.1"/>
    </source>
</evidence>
<accession>A0A8S3TUA3</accession>
<dbReference type="AlphaFoldDB" id="A0A8S3TUA3"/>
<feature type="region of interest" description="Disordered" evidence="1">
    <location>
        <begin position="60"/>
        <end position="81"/>
    </location>
</feature>
<evidence type="ECO:0000259" key="2">
    <source>
        <dbReference type="Pfam" id="PF03372"/>
    </source>
</evidence>
<organism evidence="3 4">
    <name type="scientific">Mytilus edulis</name>
    <name type="common">Blue mussel</name>
    <dbReference type="NCBI Taxonomy" id="6550"/>
    <lineage>
        <taxon>Eukaryota</taxon>
        <taxon>Metazoa</taxon>
        <taxon>Spiralia</taxon>
        <taxon>Lophotrochozoa</taxon>
        <taxon>Mollusca</taxon>
        <taxon>Bivalvia</taxon>
        <taxon>Autobranchia</taxon>
        <taxon>Pteriomorphia</taxon>
        <taxon>Mytilida</taxon>
        <taxon>Mytiloidea</taxon>
        <taxon>Mytilidae</taxon>
        <taxon>Mytilinae</taxon>
        <taxon>Mytilus</taxon>
    </lineage>
</organism>
<keyword evidence="4" id="KW-1185">Reference proteome</keyword>